<protein>
    <submittedName>
        <fullName evidence="2">Uncharacterized protein</fullName>
    </submittedName>
</protein>
<reference evidence="3" key="1">
    <citation type="submission" date="2017-02" db="EMBL/GenBank/DDBJ databases">
        <authorList>
            <person name="Varghese N."/>
            <person name="Submissions S."/>
        </authorList>
    </citation>
    <scope>NUCLEOTIDE SEQUENCE [LARGE SCALE GENOMIC DNA]</scope>
    <source>
        <strain evidence="3">ATCC 700200</strain>
    </source>
</reference>
<dbReference type="STRING" id="48467.SAMN02745166_02649"/>
<accession>A0A1T4Y9J2</accession>
<keyword evidence="1" id="KW-0472">Membrane</keyword>
<keyword evidence="3" id="KW-1185">Reference proteome</keyword>
<organism evidence="2 3">
    <name type="scientific">Prosthecobacter debontii</name>
    <dbReference type="NCBI Taxonomy" id="48467"/>
    <lineage>
        <taxon>Bacteria</taxon>
        <taxon>Pseudomonadati</taxon>
        <taxon>Verrucomicrobiota</taxon>
        <taxon>Verrucomicrobiia</taxon>
        <taxon>Verrucomicrobiales</taxon>
        <taxon>Verrucomicrobiaceae</taxon>
        <taxon>Prosthecobacter</taxon>
    </lineage>
</organism>
<keyword evidence="1" id="KW-1133">Transmembrane helix</keyword>
<evidence type="ECO:0000313" key="2">
    <source>
        <dbReference type="EMBL" id="SKA97945.1"/>
    </source>
</evidence>
<proteinExistence type="predicted"/>
<dbReference type="AlphaFoldDB" id="A0A1T4Y9J2"/>
<evidence type="ECO:0000313" key="3">
    <source>
        <dbReference type="Proteomes" id="UP000190774"/>
    </source>
</evidence>
<keyword evidence="1" id="KW-0812">Transmembrane</keyword>
<name>A0A1T4Y9J2_9BACT</name>
<dbReference type="Proteomes" id="UP000190774">
    <property type="component" value="Unassembled WGS sequence"/>
</dbReference>
<dbReference type="EMBL" id="FUYE01000008">
    <property type="protein sequence ID" value="SKA97945.1"/>
    <property type="molecule type" value="Genomic_DNA"/>
</dbReference>
<evidence type="ECO:0000256" key="1">
    <source>
        <dbReference type="SAM" id="Phobius"/>
    </source>
</evidence>
<sequence length="51" mass="5748">MTTSGLLIMIVSVTTVASLWSWCLYKVLTQPNESENLQPVELHTPDMDQPE</sequence>
<gene>
    <name evidence="2" type="ORF">SAMN02745166_02649</name>
</gene>
<feature type="transmembrane region" description="Helical" evidence="1">
    <location>
        <begin position="6"/>
        <end position="25"/>
    </location>
</feature>